<evidence type="ECO:0000313" key="5">
    <source>
        <dbReference type="EMBL" id="PJE57972.1"/>
    </source>
</evidence>
<dbReference type="GO" id="GO:0009295">
    <property type="term" value="C:nucleoid"/>
    <property type="evidence" value="ECO:0007669"/>
    <property type="project" value="TreeGrafter"/>
</dbReference>
<name>A0A2M8KDG9_9BACT</name>
<dbReference type="PANTHER" id="PTHR10302:SF27">
    <property type="entry name" value="SINGLE-STRANDED DNA-BINDING PROTEIN"/>
    <property type="match status" value="1"/>
</dbReference>
<evidence type="ECO:0000256" key="3">
    <source>
        <dbReference type="PIRNR" id="PIRNR002070"/>
    </source>
</evidence>
<dbReference type="Gene3D" id="2.40.50.140">
    <property type="entry name" value="Nucleic acid-binding proteins"/>
    <property type="match status" value="1"/>
</dbReference>
<dbReference type="GO" id="GO:0006260">
    <property type="term" value="P:DNA replication"/>
    <property type="evidence" value="ECO:0007669"/>
    <property type="project" value="InterPro"/>
</dbReference>
<organism evidence="5 6">
    <name type="scientific">Candidatus Portnoybacteria bacterium CG10_big_fil_rev_8_21_14_0_10_36_7</name>
    <dbReference type="NCBI Taxonomy" id="1974812"/>
    <lineage>
        <taxon>Bacteria</taxon>
        <taxon>Candidatus Portnoyibacteriota</taxon>
    </lineage>
</organism>
<dbReference type="Proteomes" id="UP000231450">
    <property type="component" value="Unassembled WGS sequence"/>
</dbReference>
<dbReference type="PIRSF" id="PIRSF002070">
    <property type="entry name" value="SSB"/>
    <property type="match status" value="1"/>
</dbReference>
<dbReference type="GO" id="GO:0003697">
    <property type="term" value="F:single-stranded DNA binding"/>
    <property type="evidence" value="ECO:0007669"/>
    <property type="project" value="UniProtKB-UniRule"/>
</dbReference>
<gene>
    <name evidence="5" type="ORF">COU81_03235</name>
</gene>
<sequence length="149" mass="16458">MNFNKAIILGNLTRDPEVRTLPSGQSIATFGIATNRIYNDAQGNRQQAVEFHNIVVFGKLADICQRYLNKGKMVLIEGRIQTRTWQAQDGGKRSRTEIIAENMQMGPKTGNEPTNSPAPKSNADSQKSIPVIDADEANEDGIDIKDIPF</sequence>
<keyword evidence="1 2" id="KW-0238">DNA-binding</keyword>
<dbReference type="InterPro" id="IPR012340">
    <property type="entry name" value="NA-bd_OB-fold"/>
</dbReference>
<protein>
    <recommendedName>
        <fullName evidence="2 3">Single-stranded DNA-binding protein</fullName>
        <shortName evidence="2">SSB</shortName>
    </recommendedName>
</protein>
<dbReference type="PROSITE" id="PS50935">
    <property type="entry name" value="SSB"/>
    <property type="match status" value="1"/>
</dbReference>
<feature type="region of interest" description="Disordered" evidence="4">
    <location>
        <begin position="87"/>
        <end position="149"/>
    </location>
</feature>
<reference evidence="6" key="1">
    <citation type="submission" date="2017-09" db="EMBL/GenBank/DDBJ databases">
        <title>Depth-based differentiation of microbial function through sediment-hosted aquifers and enrichment of novel symbionts in the deep terrestrial subsurface.</title>
        <authorList>
            <person name="Probst A.J."/>
            <person name="Ladd B."/>
            <person name="Jarett J.K."/>
            <person name="Geller-Mcgrath D.E."/>
            <person name="Sieber C.M.K."/>
            <person name="Emerson J.B."/>
            <person name="Anantharaman K."/>
            <person name="Thomas B.C."/>
            <person name="Malmstrom R."/>
            <person name="Stieglmeier M."/>
            <person name="Klingl A."/>
            <person name="Woyke T."/>
            <person name="Ryan C.M."/>
            <person name="Banfield J.F."/>
        </authorList>
    </citation>
    <scope>NUCLEOTIDE SEQUENCE [LARGE SCALE GENOMIC DNA]</scope>
</reference>
<dbReference type="HAMAP" id="MF_00984">
    <property type="entry name" value="SSB"/>
    <property type="match status" value="1"/>
</dbReference>
<evidence type="ECO:0000256" key="1">
    <source>
        <dbReference type="ARBA" id="ARBA00023125"/>
    </source>
</evidence>
<comment type="caution">
    <text evidence="5">The sequence shown here is derived from an EMBL/GenBank/DDBJ whole genome shotgun (WGS) entry which is preliminary data.</text>
</comment>
<dbReference type="InterPro" id="IPR011344">
    <property type="entry name" value="ssDNA-bd"/>
</dbReference>
<dbReference type="NCBIfam" id="TIGR00621">
    <property type="entry name" value="ssb"/>
    <property type="match status" value="1"/>
</dbReference>
<feature type="compositionally biased region" description="Polar residues" evidence="4">
    <location>
        <begin position="111"/>
        <end position="128"/>
    </location>
</feature>
<evidence type="ECO:0000256" key="2">
    <source>
        <dbReference type="HAMAP-Rule" id="MF_00984"/>
    </source>
</evidence>
<dbReference type="CDD" id="cd04496">
    <property type="entry name" value="SSB_OBF"/>
    <property type="match status" value="1"/>
</dbReference>
<proteinExistence type="inferred from homology"/>
<comment type="subunit">
    <text evidence="2">Homotetramer.</text>
</comment>
<dbReference type="InterPro" id="IPR000424">
    <property type="entry name" value="Primosome_PriB/ssb"/>
</dbReference>
<dbReference type="SUPFAM" id="SSF50249">
    <property type="entry name" value="Nucleic acid-binding proteins"/>
    <property type="match status" value="1"/>
</dbReference>
<dbReference type="PANTHER" id="PTHR10302">
    <property type="entry name" value="SINGLE-STRANDED DNA-BINDING PROTEIN"/>
    <property type="match status" value="1"/>
</dbReference>
<dbReference type="Pfam" id="PF00436">
    <property type="entry name" value="SSB"/>
    <property type="match status" value="1"/>
</dbReference>
<accession>A0A2M8KDG9</accession>
<evidence type="ECO:0000313" key="6">
    <source>
        <dbReference type="Proteomes" id="UP000231450"/>
    </source>
</evidence>
<comment type="caution">
    <text evidence="2">Lacks conserved residue(s) required for the propagation of feature annotation.</text>
</comment>
<evidence type="ECO:0000256" key="4">
    <source>
        <dbReference type="SAM" id="MobiDB-lite"/>
    </source>
</evidence>
<dbReference type="AlphaFoldDB" id="A0A2M8KDG9"/>
<dbReference type="EMBL" id="PFDW01000066">
    <property type="protein sequence ID" value="PJE57972.1"/>
    <property type="molecule type" value="Genomic_DNA"/>
</dbReference>